<evidence type="ECO:0000256" key="1">
    <source>
        <dbReference type="ARBA" id="ARBA00022729"/>
    </source>
</evidence>
<feature type="chain" id="PRO_5033437346" evidence="3">
    <location>
        <begin position="18"/>
        <end position="482"/>
    </location>
</feature>
<dbReference type="InterPro" id="IPR000400">
    <property type="entry name" value="Glyco_hydro_46"/>
</dbReference>
<dbReference type="PROSITE" id="PS51164">
    <property type="entry name" value="CBM1_2"/>
    <property type="match status" value="1"/>
</dbReference>
<evidence type="ECO:0000313" key="5">
    <source>
        <dbReference type="EMBL" id="KAF0690733.1"/>
    </source>
</evidence>
<dbReference type="Gene3D" id="1.20.141.10">
    <property type="entry name" value="Chitosanase, subunit A, domain 1"/>
    <property type="match status" value="1"/>
</dbReference>
<organism evidence="6 7">
    <name type="scientific">Aphanomyces stellatus</name>
    <dbReference type="NCBI Taxonomy" id="120398"/>
    <lineage>
        <taxon>Eukaryota</taxon>
        <taxon>Sar</taxon>
        <taxon>Stramenopiles</taxon>
        <taxon>Oomycota</taxon>
        <taxon>Saprolegniomycetes</taxon>
        <taxon>Saprolegniales</taxon>
        <taxon>Verrucalvaceae</taxon>
        <taxon>Aphanomyces</taxon>
    </lineage>
</organism>
<feature type="region of interest" description="Disordered" evidence="2">
    <location>
        <begin position="351"/>
        <end position="425"/>
    </location>
</feature>
<feature type="signal peptide" evidence="3">
    <location>
        <begin position="1"/>
        <end position="17"/>
    </location>
</feature>
<keyword evidence="7" id="KW-1185">Reference proteome</keyword>
<feature type="compositionally biased region" description="Low complexity" evidence="2">
    <location>
        <begin position="353"/>
        <end position="374"/>
    </location>
</feature>
<proteinExistence type="predicted"/>
<dbReference type="GO" id="GO:0005576">
    <property type="term" value="C:extracellular region"/>
    <property type="evidence" value="ECO:0007669"/>
    <property type="project" value="InterPro"/>
</dbReference>
<dbReference type="GO" id="GO:0016977">
    <property type="term" value="F:chitosanase activity"/>
    <property type="evidence" value="ECO:0007669"/>
    <property type="project" value="InterPro"/>
</dbReference>
<dbReference type="SUPFAM" id="SSF53955">
    <property type="entry name" value="Lysozyme-like"/>
    <property type="match status" value="1"/>
</dbReference>
<dbReference type="InterPro" id="IPR023346">
    <property type="entry name" value="Lysozyme-like_dom_sf"/>
</dbReference>
<dbReference type="SMART" id="SM00236">
    <property type="entry name" value="fCBD"/>
    <property type="match status" value="1"/>
</dbReference>
<gene>
    <name evidence="6" type="primary">Aste57867_17897</name>
    <name evidence="5" type="ORF">As57867_017836</name>
    <name evidence="6" type="ORF">ASTE57867_17897</name>
</gene>
<dbReference type="InterPro" id="IPR035971">
    <property type="entry name" value="CBD_sf"/>
</dbReference>
<dbReference type="EMBL" id="VJMH01006339">
    <property type="protein sequence ID" value="KAF0690733.1"/>
    <property type="molecule type" value="Genomic_DNA"/>
</dbReference>
<feature type="compositionally biased region" description="Pro residues" evidence="2">
    <location>
        <begin position="388"/>
        <end position="399"/>
    </location>
</feature>
<dbReference type="Pfam" id="PF00734">
    <property type="entry name" value="CBM_1"/>
    <property type="match status" value="1"/>
</dbReference>
<reference evidence="6 7" key="1">
    <citation type="submission" date="2019-03" db="EMBL/GenBank/DDBJ databases">
        <authorList>
            <person name="Gaulin E."/>
            <person name="Dumas B."/>
        </authorList>
    </citation>
    <scope>NUCLEOTIDE SEQUENCE [LARGE SCALE GENOMIC DNA]</scope>
    <source>
        <strain evidence="6">CBS 568.67</strain>
    </source>
</reference>
<dbReference type="Pfam" id="PF01374">
    <property type="entry name" value="Glyco_hydro_46"/>
    <property type="match status" value="1"/>
</dbReference>
<evidence type="ECO:0000256" key="2">
    <source>
        <dbReference type="SAM" id="MobiDB-lite"/>
    </source>
</evidence>
<evidence type="ECO:0000313" key="7">
    <source>
        <dbReference type="Proteomes" id="UP000332933"/>
    </source>
</evidence>
<dbReference type="Gene3D" id="3.30.386.10">
    <property type="entry name" value="Chitosanase, subunit A, domain 2"/>
    <property type="match status" value="1"/>
</dbReference>
<evidence type="ECO:0000313" key="6">
    <source>
        <dbReference type="EMBL" id="VFT94639.1"/>
    </source>
</evidence>
<dbReference type="SUPFAM" id="SSF57180">
    <property type="entry name" value="Cellulose-binding domain"/>
    <property type="match status" value="1"/>
</dbReference>
<dbReference type="InterPro" id="IPR023099">
    <property type="entry name" value="Glyco_hydro_46_N"/>
</dbReference>
<dbReference type="Proteomes" id="UP000332933">
    <property type="component" value="Unassembled WGS sequence"/>
</dbReference>
<accession>A0A485L9Y7</accession>
<dbReference type="InterPro" id="IPR000254">
    <property type="entry name" value="CBD"/>
</dbReference>
<name>A0A485L9Y7_9STRA</name>
<dbReference type="GO" id="GO:0005975">
    <property type="term" value="P:carbohydrate metabolic process"/>
    <property type="evidence" value="ECO:0007669"/>
    <property type="project" value="InterPro"/>
</dbReference>
<evidence type="ECO:0000256" key="3">
    <source>
        <dbReference type="SAM" id="SignalP"/>
    </source>
</evidence>
<feature type="domain" description="CBM1" evidence="4">
    <location>
        <begin position="438"/>
        <end position="475"/>
    </location>
</feature>
<evidence type="ECO:0000259" key="4">
    <source>
        <dbReference type="PROSITE" id="PS51164"/>
    </source>
</evidence>
<dbReference type="GO" id="GO:0030248">
    <property type="term" value="F:cellulose binding"/>
    <property type="evidence" value="ECO:0007669"/>
    <property type="project" value="InterPro"/>
</dbReference>
<dbReference type="OrthoDB" id="76114at2759"/>
<reference evidence="5" key="2">
    <citation type="submission" date="2019-06" db="EMBL/GenBank/DDBJ databases">
        <title>Genomics analysis of Aphanomyces spp. identifies a new class of oomycete effector associated with host adaptation.</title>
        <authorList>
            <person name="Gaulin E."/>
        </authorList>
    </citation>
    <scope>NUCLEOTIDE SEQUENCE</scope>
    <source>
        <strain evidence="5">CBS 578.67</strain>
    </source>
</reference>
<sequence length="482" mass="51380">MHLRFLALASLASAISAQKCGDPYSGTPGDAGWLAYINCGEKTSPSSNKKWPPTHCNATQPPSSWPLAGPYSFPDSLDTGYGAPMTKDQIYAILSLVWVIENGGSVKNGIVPWWNAYNYVQNIGDDRGYTTNIVGFCTGTGDDVLFLKKLAAIDPCNPLAKYIPDVAALSSANSAKLTGLDGFAREILTQGGGPTGSGPINPDYLQATWNTLADASNPGGYWGIAMDRSRKYNLALPITKGQMYDIGLNSGDVDIVIKKVKTRPPTAAEAGGEQEKLWLADLQTQWAKVIQDPSSHLNEGQLDRANMWHHLLDPKWNVKNSKGQVGATNTVPLLHLELPVTVNAYGDSVLIKSPGGSTPSTSTPPKTTSPNPSSSSPPHPKTTTPTTKTPPHPKTPSPTPDDDDGDDGDDDDNGDDGDNDDNADNLQVVSSSAMLNESVSSYDGQCDGKHFKGTRGVCDEGFLCVKVSDWYSECISVSKLHG</sequence>
<feature type="compositionally biased region" description="Acidic residues" evidence="2">
    <location>
        <begin position="400"/>
        <end position="423"/>
    </location>
</feature>
<protein>
    <submittedName>
        <fullName evidence="6">Aste57867_17897 protein</fullName>
    </submittedName>
</protein>
<dbReference type="EMBL" id="CAADRA010006360">
    <property type="protein sequence ID" value="VFT94639.1"/>
    <property type="molecule type" value="Genomic_DNA"/>
</dbReference>
<keyword evidence="1 3" id="KW-0732">Signal</keyword>
<dbReference type="AlphaFoldDB" id="A0A485L9Y7"/>